<feature type="domain" description="Protein kinase" evidence="10">
    <location>
        <begin position="206"/>
        <end position="463"/>
    </location>
</feature>
<dbReference type="AlphaFoldDB" id="A0A163MD23"/>
<dbReference type="SUPFAM" id="SSF52540">
    <property type="entry name" value="P-loop containing nucleoside triphosphate hydrolases"/>
    <property type="match status" value="1"/>
</dbReference>
<feature type="transmembrane region" description="Helical" evidence="9">
    <location>
        <begin position="51"/>
        <end position="68"/>
    </location>
</feature>
<evidence type="ECO:0000256" key="6">
    <source>
        <dbReference type="ARBA" id="ARBA00023136"/>
    </source>
</evidence>
<dbReference type="InterPro" id="IPR008271">
    <property type="entry name" value="Ser/Thr_kinase_AS"/>
</dbReference>
<keyword evidence="12" id="KW-1185">Reference proteome</keyword>
<feature type="transmembrane region" description="Helical" evidence="9">
    <location>
        <begin position="17"/>
        <end position="39"/>
    </location>
</feature>
<dbReference type="InterPro" id="IPR002182">
    <property type="entry name" value="NB-ARC"/>
</dbReference>
<feature type="transmembrane region" description="Helical" evidence="9">
    <location>
        <begin position="123"/>
        <end position="141"/>
    </location>
</feature>
<feature type="transmembrane region" description="Helical" evidence="9">
    <location>
        <begin position="80"/>
        <end position="103"/>
    </location>
</feature>
<dbReference type="Gene3D" id="1.25.40.10">
    <property type="entry name" value="Tetratricopeptide repeat domain"/>
    <property type="match status" value="1"/>
</dbReference>
<dbReference type="Gene3D" id="3.40.50.300">
    <property type="entry name" value="P-loop containing nucleotide triphosphate hydrolases"/>
    <property type="match status" value="1"/>
</dbReference>
<gene>
    <name evidence="11" type="ORF">ST47_g248</name>
</gene>
<proteinExistence type="predicted"/>
<dbReference type="InterPro" id="IPR011990">
    <property type="entry name" value="TPR-like_helical_dom_sf"/>
</dbReference>
<dbReference type="GO" id="GO:0004672">
    <property type="term" value="F:protein kinase activity"/>
    <property type="evidence" value="ECO:0007669"/>
    <property type="project" value="InterPro"/>
</dbReference>
<keyword evidence="2 9" id="KW-0812">Transmembrane</keyword>
<evidence type="ECO:0000313" key="12">
    <source>
        <dbReference type="Proteomes" id="UP000076837"/>
    </source>
</evidence>
<protein>
    <submittedName>
        <fullName evidence="11">ADP binding</fullName>
    </submittedName>
</protein>
<evidence type="ECO:0000313" key="11">
    <source>
        <dbReference type="EMBL" id="KZM28609.1"/>
    </source>
</evidence>
<dbReference type="CDD" id="cd14014">
    <property type="entry name" value="STKc_PknB_like"/>
    <property type="match status" value="1"/>
</dbReference>
<comment type="subcellular location">
    <subcellularLocation>
        <location evidence="1">Membrane</location>
        <topology evidence="1">Multi-pass membrane protein</topology>
    </subcellularLocation>
</comment>
<dbReference type="EMBL" id="JYNV01000009">
    <property type="protein sequence ID" value="KZM28609.1"/>
    <property type="molecule type" value="Genomic_DNA"/>
</dbReference>
<dbReference type="PANTHER" id="PTHR47691">
    <property type="entry name" value="REGULATOR-RELATED"/>
    <property type="match status" value="1"/>
</dbReference>
<dbReference type="InterPro" id="IPR027417">
    <property type="entry name" value="P-loop_NTPase"/>
</dbReference>
<dbReference type="GO" id="GO:0016020">
    <property type="term" value="C:membrane"/>
    <property type="evidence" value="ECO:0007669"/>
    <property type="project" value="UniProtKB-SubCell"/>
</dbReference>
<dbReference type="PROSITE" id="PS00108">
    <property type="entry name" value="PROTEIN_KINASE_ST"/>
    <property type="match status" value="1"/>
</dbReference>
<keyword evidence="6 9" id="KW-0472">Membrane</keyword>
<dbReference type="Proteomes" id="UP000076837">
    <property type="component" value="Unassembled WGS sequence"/>
</dbReference>
<reference evidence="11 12" key="1">
    <citation type="journal article" date="2016" name="Sci. Rep.">
        <title>Draft genome sequencing and secretome analysis of fungal phytopathogen Ascochyta rabiei provides insight into the necrotrophic effector repertoire.</title>
        <authorList>
            <person name="Verma S."/>
            <person name="Gazara R.K."/>
            <person name="Nizam S."/>
            <person name="Parween S."/>
            <person name="Chattopadhyay D."/>
            <person name="Verma P.K."/>
        </authorList>
    </citation>
    <scope>NUCLEOTIDE SEQUENCE [LARGE SCALE GENOMIC DNA]</scope>
    <source>
        <strain evidence="11 12">ArDII</strain>
    </source>
</reference>
<feature type="region of interest" description="Disordered" evidence="8">
    <location>
        <begin position="1210"/>
        <end position="1239"/>
    </location>
</feature>
<evidence type="ECO:0000256" key="2">
    <source>
        <dbReference type="ARBA" id="ARBA00022692"/>
    </source>
</evidence>
<keyword evidence="5 9" id="KW-1133">Transmembrane helix</keyword>
<feature type="binding site" evidence="7">
    <location>
        <position position="235"/>
    </location>
    <ligand>
        <name>ATP</name>
        <dbReference type="ChEBI" id="CHEBI:30616"/>
    </ligand>
</feature>
<dbReference type="InterPro" id="IPR017441">
    <property type="entry name" value="Protein_kinase_ATP_BS"/>
</dbReference>
<dbReference type="PRINTS" id="PR00364">
    <property type="entry name" value="DISEASERSIST"/>
</dbReference>
<evidence type="ECO:0000256" key="1">
    <source>
        <dbReference type="ARBA" id="ARBA00004141"/>
    </source>
</evidence>
<evidence type="ECO:0000256" key="4">
    <source>
        <dbReference type="ARBA" id="ARBA00022840"/>
    </source>
</evidence>
<dbReference type="SUPFAM" id="SSF48452">
    <property type="entry name" value="TPR-like"/>
    <property type="match status" value="1"/>
</dbReference>
<evidence type="ECO:0000256" key="8">
    <source>
        <dbReference type="SAM" id="MobiDB-lite"/>
    </source>
</evidence>
<dbReference type="InterPro" id="IPR058852">
    <property type="entry name" value="HTH_77"/>
</dbReference>
<keyword evidence="3 7" id="KW-0547">Nucleotide-binding</keyword>
<evidence type="ECO:0000256" key="9">
    <source>
        <dbReference type="SAM" id="Phobius"/>
    </source>
</evidence>
<dbReference type="InterPro" id="IPR000719">
    <property type="entry name" value="Prot_kinase_dom"/>
</dbReference>
<dbReference type="InterPro" id="IPR049453">
    <property type="entry name" value="Memb_transporter_dom"/>
</dbReference>
<dbReference type="SMART" id="SM00220">
    <property type="entry name" value="S_TKc"/>
    <property type="match status" value="1"/>
</dbReference>
<name>A0A163MD23_DIDRA</name>
<dbReference type="PANTHER" id="PTHR47691:SF3">
    <property type="entry name" value="HTH-TYPE TRANSCRIPTIONAL REGULATOR RV0890C-RELATED"/>
    <property type="match status" value="1"/>
</dbReference>
<dbReference type="GO" id="GO:0005524">
    <property type="term" value="F:ATP binding"/>
    <property type="evidence" value="ECO:0007669"/>
    <property type="project" value="UniProtKB-UniRule"/>
</dbReference>
<dbReference type="STRING" id="5454.A0A163MD23"/>
<dbReference type="Gene3D" id="1.10.510.10">
    <property type="entry name" value="Transferase(Phosphotransferase) domain 1"/>
    <property type="match status" value="1"/>
</dbReference>
<dbReference type="PROSITE" id="PS50011">
    <property type="entry name" value="PROTEIN_KINASE_DOM"/>
    <property type="match status" value="1"/>
</dbReference>
<feature type="compositionally biased region" description="Basic and acidic residues" evidence="8">
    <location>
        <begin position="1224"/>
        <end position="1239"/>
    </location>
</feature>
<evidence type="ECO:0000256" key="3">
    <source>
        <dbReference type="ARBA" id="ARBA00022741"/>
    </source>
</evidence>
<comment type="caution">
    <text evidence="11">The sequence shown here is derived from an EMBL/GenBank/DDBJ whole genome shotgun (WGS) entry which is preliminary data.</text>
</comment>
<dbReference type="Pfam" id="PF13515">
    <property type="entry name" value="FUSC_2"/>
    <property type="match status" value="1"/>
</dbReference>
<sequence length="1239" mass="135509">MNWSTPPRRINLARDEVAAAVLLAVTCAVVYLVMIKAIRPILSETDESGEIGAMWAVISTIFVFRISLVERLHDARTRIFATAMSLVICFLYLLIFPVTAVGIGLVIGMSSLLAAAMGRPQDAPLTGITSTVVLIVADLGQSDTRWLQPVLRLVDTGVGISAGLAAAALLGLILKMLSVLMFDRELGTQPRDVLADIAAELCGVGFGGAQEIGHGGFGVVFRCDERALERTVAVKVLLHRSDDDRRSRFFREQQVMGRLSGHPNIVDVLQIGDTDKGFPYIVMPYHSKGSLDARIRTEGPVEWAEALHLGIRLSGALASAHEAGILHRDVKPANILLTDYGDLQLTDFGISRLAGAFETSANEITGSPAFSAPEVLSGEPATAACDIYSLGATLFCAITGHARYERREGEGIVEQFLRITTGSEEDNRTGDIPDDIHRVLDRSMARIPQERPESAAAFGEELREIETRHHLPVDEMVIRRPQIRNGDSEQPPTARMTVGGSPVPFGENSIPGQSPPVPSGARDMLGNLPLELTSFVGRRAELAAVKKMMSNSRLVTLTGSGGIGKTRLALRTALESRRAFADGVWLVVLGELRDAALVASTVSVALGMHNHTAAESRRALIDYLSNKHLLLIFDNCEHLVAEVADVVAALLRTCPGLRILATSREPLLIGGEVVSRVPPMAVPDSDRELPLNTVTEYEAVNLFVERATAAAPSFELTATNQRAVALICQRLDGLPLPIELAAVRLRAMSPQQILDRLTDRYRMLTAGNRTAPSRQQTLRMCVEWSYDLCSAQEQILWMRLSVFAGTFELDAAESICSGEGLDAVAELVTSLVDKSILIRDDVDSARRYRVLETIREYGRQKLTANGTEEVLRRRHTEWYENLILQAERDWISPRQLDWISRLDREQPNIREVFQRYLEQPQGHDHAVRIVEALLPVWVSRGVFLTEARIWLARILSRAGGPADDRARALYLSSVFAVVQGDKIESADLLAQGESIGAHLQNTASSAFAHWAAGCHHLYNSDPARAVALFEDAISQAVESNNSFCHLASLTGLGLAHLQLDHVSETRRCYEAIIVESEKSGEAIFRGRAAVIGGWALWRDGSLAQATSVLEEGVRFSHRAGDRIAVARCFEVLGRVEADQHHAERAVVLSGAAGSIWRGVGGPSTNSISGSDDRRRSELWGHDALGQRGYEKHFQYGRALAYEDAVSYGLGEPASARTPSTDKSTLTRREREVSLSWPRD</sequence>
<evidence type="ECO:0000256" key="5">
    <source>
        <dbReference type="ARBA" id="ARBA00022989"/>
    </source>
</evidence>
<dbReference type="Pfam" id="PF00069">
    <property type="entry name" value="Pkinase"/>
    <property type="match status" value="1"/>
</dbReference>
<feature type="transmembrane region" description="Helical" evidence="9">
    <location>
        <begin position="153"/>
        <end position="174"/>
    </location>
</feature>
<accession>A0A163MD23</accession>
<dbReference type="Pfam" id="PF25872">
    <property type="entry name" value="HTH_77"/>
    <property type="match status" value="1"/>
</dbReference>
<dbReference type="Pfam" id="PF00931">
    <property type="entry name" value="NB-ARC"/>
    <property type="match status" value="1"/>
</dbReference>
<dbReference type="InterPro" id="IPR011009">
    <property type="entry name" value="Kinase-like_dom_sf"/>
</dbReference>
<evidence type="ECO:0000259" key="10">
    <source>
        <dbReference type="PROSITE" id="PS50011"/>
    </source>
</evidence>
<organism evidence="11 12">
    <name type="scientific">Didymella rabiei</name>
    <name type="common">Chickpea ascochyta blight fungus</name>
    <name type="synonym">Mycosphaerella rabiei</name>
    <dbReference type="NCBI Taxonomy" id="5454"/>
    <lineage>
        <taxon>Eukaryota</taxon>
        <taxon>Fungi</taxon>
        <taxon>Dikarya</taxon>
        <taxon>Ascomycota</taxon>
        <taxon>Pezizomycotina</taxon>
        <taxon>Dothideomycetes</taxon>
        <taxon>Pleosporomycetidae</taxon>
        <taxon>Pleosporales</taxon>
        <taxon>Pleosporineae</taxon>
        <taxon>Didymellaceae</taxon>
        <taxon>Ascochyta</taxon>
    </lineage>
</organism>
<dbReference type="PROSITE" id="PS00107">
    <property type="entry name" value="PROTEIN_KINASE_ATP"/>
    <property type="match status" value="1"/>
</dbReference>
<dbReference type="SUPFAM" id="SSF56112">
    <property type="entry name" value="Protein kinase-like (PK-like)"/>
    <property type="match status" value="1"/>
</dbReference>
<keyword evidence="4 7" id="KW-0067">ATP-binding</keyword>
<evidence type="ECO:0000256" key="7">
    <source>
        <dbReference type="PROSITE-ProRule" id="PRU10141"/>
    </source>
</evidence>
<dbReference type="GO" id="GO:0043531">
    <property type="term" value="F:ADP binding"/>
    <property type="evidence" value="ECO:0007669"/>
    <property type="project" value="InterPro"/>
</dbReference>